<gene>
    <name evidence="5" type="ORF">TL08_12795</name>
</gene>
<keyword evidence="2" id="KW-0288">FMN</keyword>
<evidence type="ECO:0000256" key="2">
    <source>
        <dbReference type="ARBA" id="ARBA00022643"/>
    </source>
</evidence>
<evidence type="ECO:0000313" key="5">
    <source>
        <dbReference type="EMBL" id="AOS63373.1"/>
    </source>
</evidence>
<dbReference type="InterPro" id="IPR005025">
    <property type="entry name" value="FMN_Rdtase-like_dom"/>
</dbReference>
<dbReference type="EC" id="1.5.1.38" evidence="5"/>
<dbReference type="Proteomes" id="UP000095210">
    <property type="component" value="Chromosome"/>
</dbReference>
<sequence length="191" mass="19870">MTTNPSIGVLVGNPRQASRTLHAALSLAEAVRRATSAGTQESTAELVVVDAAEIAPEVFHPGSGHVRNALATLAEVDVLVVASPTYKATYTGLLKAILDQAPGGWLRHRIAIPLLVAASDRHALAVEVHLRPLLVELGALIPGPGVFLNESELGAERGVLIDRLTTLLDENGILAGLDRLAAGRSPVGDPV</sequence>
<keyword evidence="1" id="KW-0285">Flavoprotein</keyword>
<dbReference type="InterPro" id="IPR051814">
    <property type="entry name" value="NAD(P)H-dep_FMN_reductase"/>
</dbReference>
<dbReference type="SUPFAM" id="SSF52218">
    <property type="entry name" value="Flavoproteins"/>
    <property type="match status" value="1"/>
</dbReference>
<evidence type="ECO:0000256" key="3">
    <source>
        <dbReference type="ARBA" id="ARBA00023002"/>
    </source>
</evidence>
<dbReference type="RefSeq" id="WP_069849107.1">
    <property type="nucleotide sequence ID" value="NZ_CP014859.1"/>
</dbReference>
<proteinExistence type="predicted"/>
<dbReference type="KEGG" id="ahm:TL08_12795"/>
<dbReference type="InterPro" id="IPR029039">
    <property type="entry name" value="Flavoprotein-like_sf"/>
</dbReference>
<protein>
    <submittedName>
        <fullName evidence="5">Flavoprotein</fullName>
        <ecNumber evidence="5">1.5.1.38</ecNumber>
    </submittedName>
</protein>
<dbReference type="Pfam" id="PF03358">
    <property type="entry name" value="FMN_red"/>
    <property type="match status" value="1"/>
</dbReference>
<name>A0AAC9MXL3_9PSEU</name>
<evidence type="ECO:0000313" key="6">
    <source>
        <dbReference type="Proteomes" id="UP000095210"/>
    </source>
</evidence>
<dbReference type="PANTHER" id="PTHR43408:SF2">
    <property type="entry name" value="FMN REDUCTASE (NADPH)"/>
    <property type="match status" value="1"/>
</dbReference>
<reference evidence="6" key="1">
    <citation type="submission" date="2016-03" db="EMBL/GenBank/DDBJ databases">
        <title>Complete genome sequence of the type strain Actinoalloteichus hymeniacidonis DSM 45092.</title>
        <authorList>
            <person name="Schaffert L."/>
            <person name="Albersmeier A."/>
            <person name="Winkler A."/>
            <person name="Kalinowski J."/>
            <person name="Zotchev S."/>
            <person name="Ruckert C."/>
        </authorList>
    </citation>
    <scope>NUCLEOTIDE SEQUENCE [LARGE SCALE GENOMIC DNA]</scope>
    <source>
        <strain evidence="6">HPA177(T) (DSM 45092(T))</strain>
    </source>
</reference>
<dbReference type="GO" id="GO:0052873">
    <property type="term" value="F:FMN reductase (NADPH) activity"/>
    <property type="evidence" value="ECO:0007669"/>
    <property type="project" value="UniProtKB-EC"/>
</dbReference>
<feature type="domain" description="NADPH-dependent FMN reductase-like" evidence="4">
    <location>
        <begin position="6"/>
        <end position="148"/>
    </location>
</feature>
<dbReference type="AlphaFoldDB" id="A0AAC9MXL3"/>
<keyword evidence="6" id="KW-1185">Reference proteome</keyword>
<evidence type="ECO:0000256" key="1">
    <source>
        <dbReference type="ARBA" id="ARBA00022630"/>
    </source>
</evidence>
<accession>A0AAC9MXL3</accession>
<dbReference type="Gene3D" id="3.40.50.360">
    <property type="match status" value="1"/>
</dbReference>
<evidence type="ECO:0000259" key="4">
    <source>
        <dbReference type="Pfam" id="PF03358"/>
    </source>
</evidence>
<dbReference type="PANTHER" id="PTHR43408">
    <property type="entry name" value="FMN REDUCTASE (NADPH)"/>
    <property type="match status" value="1"/>
</dbReference>
<organism evidence="5 6">
    <name type="scientific">Actinoalloteichus hymeniacidonis</name>
    <dbReference type="NCBI Taxonomy" id="340345"/>
    <lineage>
        <taxon>Bacteria</taxon>
        <taxon>Bacillati</taxon>
        <taxon>Actinomycetota</taxon>
        <taxon>Actinomycetes</taxon>
        <taxon>Pseudonocardiales</taxon>
        <taxon>Pseudonocardiaceae</taxon>
        <taxon>Actinoalloteichus</taxon>
    </lineage>
</organism>
<dbReference type="EMBL" id="CP014859">
    <property type="protein sequence ID" value="AOS63373.1"/>
    <property type="molecule type" value="Genomic_DNA"/>
</dbReference>
<keyword evidence="3 5" id="KW-0560">Oxidoreductase</keyword>